<dbReference type="Gene3D" id="2.60.40.2850">
    <property type="match status" value="1"/>
</dbReference>
<gene>
    <name evidence="2" type="ORF">FNH08_13685</name>
</gene>
<dbReference type="Proteomes" id="UP000400924">
    <property type="component" value="Unassembled WGS sequence"/>
</dbReference>
<protein>
    <submittedName>
        <fullName evidence="2">Lactococcin 972 family bacteriocin</fullName>
    </submittedName>
</protein>
<evidence type="ECO:0000313" key="2">
    <source>
        <dbReference type="EMBL" id="MPY58183.1"/>
    </source>
</evidence>
<keyword evidence="1" id="KW-0732">Signal</keyword>
<evidence type="ECO:0000256" key="1">
    <source>
        <dbReference type="SAM" id="SignalP"/>
    </source>
</evidence>
<dbReference type="Pfam" id="PF09683">
    <property type="entry name" value="Lactococcin_972"/>
    <property type="match status" value="1"/>
</dbReference>
<dbReference type="NCBIfam" id="TIGR01653">
    <property type="entry name" value="lactococcin_972"/>
    <property type="match status" value="1"/>
</dbReference>
<feature type="signal peptide" evidence="1">
    <location>
        <begin position="1"/>
        <end position="26"/>
    </location>
</feature>
<name>A0A5N8XF78_9ACTN</name>
<reference evidence="2 3" key="1">
    <citation type="submission" date="2019-07" db="EMBL/GenBank/DDBJ databases">
        <title>New species of Amycolatopsis and Streptomyces.</title>
        <authorList>
            <person name="Duangmal K."/>
            <person name="Teo W.F.A."/>
            <person name="Lipun K."/>
        </authorList>
    </citation>
    <scope>NUCLEOTIDE SEQUENCE [LARGE SCALE GENOMIC DNA]</scope>
    <source>
        <strain evidence="2 3">NBRC 106415</strain>
    </source>
</reference>
<organism evidence="2 3">
    <name type="scientific">Streptomyces spongiae</name>
    <dbReference type="NCBI Taxonomy" id="565072"/>
    <lineage>
        <taxon>Bacteria</taxon>
        <taxon>Bacillati</taxon>
        <taxon>Actinomycetota</taxon>
        <taxon>Actinomycetes</taxon>
        <taxon>Kitasatosporales</taxon>
        <taxon>Streptomycetaceae</taxon>
        <taxon>Streptomyces</taxon>
    </lineage>
</organism>
<dbReference type="OrthoDB" id="3432275at2"/>
<dbReference type="RefSeq" id="WP_152771746.1">
    <property type="nucleotide sequence ID" value="NZ_VJZC01000073.1"/>
</dbReference>
<comment type="caution">
    <text evidence="2">The sequence shown here is derived from an EMBL/GenBank/DDBJ whole genome shotgun (WGS) entry which is preliminary data.</text>
</comment>
<feature type="chain" id="PRO_5024436707" evidence="1">
    <location>
        <begin position="27"/>
        <end position="98"/>
    </location>
</feature>
<sequence length="98" mass="10726">MRFKKPLQALVVSAAFVTAAAAPALAVTKEVGGGTWSYGTTSETVWSNYFHSSSKHGSSVRNGYGDEERSACVNADKWSYADLPAHPEETDYAYWRKC</sequence>
<evidence type="ECO:0000313" key="3">
    <source>
        <dbReference type="Proteomes" id="UP000400924"/>
    </source>
</evidence>
<dbReference type="AlphaFoldDB" id="A0A5N8XF78"/>
<dbReference type="InterPro" id="IPR006540">
    <property type="entry name" value="Lactococcin_972"/>
</dbReference>
<accession>A0A5N8XF78</accession>
<dbReference type="EMBL" id="VJZC01000073">
    <property type="protein sequence ID" value="MPY58183.1"/>
    <property type="molecule type" value="Genomic_DNA"/>
</dbReference>
<keyword evidence="3" id="KW-1185">Reference proteome</keyword>
<proteinExistence type="predicted"/>